<accession>A0ACB8S832</accession>
<dbReference type="EMBL" id="MU275844">
    <property type="protein sequence ID" value="KAI0052565.1"/>
    <property type="molecule type" value="Genomic_DNA"/>
</dbReference>
<evidence type="ECO:0000313" key="1">
    <source>
        <dbReference type="EMBL" id="KAI0052565.1"/>
    </source>
</evidence>
<name>A0ACB8S832_9AGAM</name>
<gene>
    <name evidence="1" type="ORF">FA95DRAFT_1553230</name>
</gene>
<reference evidence="1" key="2">
    <citation type="journal article" date="2022" name="New Phytol.">
        <title>Evolutionary transition to the ectomycorrhizal habit in the genomes of a hyperdiverse lineage of mushroom-forming fungi.</title>
        <authorList>
            <person name="Looney B."/>
            <person name="Miyauchi S."/>
            <person name="Morin E."/>
            <person name="Drula E."/>
            <person name="Courty P.E."/>
            <person name="Kohler A."/>
            <person name="Kuo A."/>
            <person name="LaButti K."/>
            <person name="Pangilinan J."/>
            <person name="Lipzen A."/>
            <person name="Riley R."/>
            <person name="Andreopoulos W."/>
            <person name="He G."/>
            <person name="Johnson J."/>
            <person name="Nolan M."/>
            <person name="Tritt A."/>
            <person name="Barry K.W."/>
            <person name="Grigoriev I.V."/>
            <person name="Nagy L.G."/>
            <person name="Hibbett D."/>
            <person name="Henrissat B."/>
            <person name="Matheny P.B."/>
            <person name="Labbe J."/>
            <person name="Martin F.M."/>
        </authorList>
    </citation>
    <scope>NUCLEOTIDE SEQUENCE</scope>
    <source>
        <strain evidence="1">FP105234-sp</strain>
    </source>
</reference>
<proteinExistence type="predicted"/>
<reference evidence="1" key="1">
    <citation type="submission" date="2021-02" db="EMBL/GenBank/DDBJ databases">
        <authorList>
            <consortium name="DOE Joint Genome Institute"/>
            <person name="Ahrendt S."/>
            <person name="Looney B.P."/>
            <person name="Miyauchi S."/>
            <person name="Morin E."/>
            <person name="Drula E."/>
            <person name="Courty P.E."/>
            <person name="Chicoki N."/>
            <person name="Fauchery L."/>
            <person name="Kohler A."/>
            <person name="Kuo A."/>
            <person name="Labutti K."/>
            <person name="Pangilinan J."/>
            <person name="Lipzen A."/>
            <person name="Riley R."/>
            <person name="Andreopoulos W."/>
            <person name="He G."/>
            <person name="Johnson J."/>
            <person name="Barry K.W."/>
            <person name="Grigoriev I.V."/>
            <person name="Nagy L."/>
            <person name="Hibbett D."/>
            <person name="Henrissat B."/>
            <person name="Matheny P.B."/>
            <person name="Labbe J."/>
            <person name="Martin F."/>
        </authorList>
    </citation>
    <scope>NUCLEOTIDE SEQUENCE</scope>
    <source>
        <strain evidence="1">FP105234-sp</strain>
    </source>
</reference>
<keyword evidence="2" id="KW-1185">Reference proteome</keyword>
<sequence length="81" mass="9146">MREHTKALDAIQEATEHDDEGKHTSEIQQQMIKINMALSQQRAGETEQETLERAMRDPEVAASLIVTNKTSSQTYSCIRVS</sequence>
<organism evidence="1 2">
    <name type="scientific">Auriscalpium vulgare</name>
    <dbReference type="NCBI Taxonomy" id="40419"/>
    <lineage>
        <taxon>Eukaryota</taxon>
        <taxon>Fungi</taxon>
        <taxon>Dikarya</taxon>
        <taxon>Basidiomycota</taxon>
        <taxon>Agaricomycotina</taxon>
        <taxon>Agaricomycetes</taxon>
        <taxon>Russulales</taxon>
        <taxon>Auriscalpiaceae</taxon>
        <taxon>Auriscalpium</taxon>
    </lineage>
</organism>
<dbReference type="Proteomes" id="UP000814033">
    <property type="component" value="Unassembled WGS sequence"/>
</dbReference>
<evidence type="ECO:0000313" key="2">
    <source>
        <dbReference type="Proteomes" id="UP000814033"/>
    </source>
</evidence>
<protein>
    <submittedName>
        <fullName evidence="1">Uncharacterized protein</fullName>
    </submittedName>
</protein>
<comment type="caution">
    <text evidence="1">The sequence shown here is derived from an EMBL/GenBank/DDBJ whole genome shotgun (WGS) entry which is preliminary data.</text>
</comment>